<dbReference type="EMBL" id="CADEAL010001529">
    <property type="protein sequence ID" value="CAB1433162.1"/>
    <property type="molecule type" value="Genomic_DNA"/>
</dbReference>
<evidence type="ECO:0000313" key="2">
    <source>
        <dbReference type="Proteomes" id="UP001153269"/>
    </source>
</evidence>
<dbReference type="Proteomes" id="UP001153269">
    <property type="component" value="Unassembled WGS sequence"/>
</dbReference>
<sequence length="136" mass="14362">MNLAKGQGQSATDSEKHTEAFTPVLGLIFAEPKKQCGQMRVPSLPLGALYLRAPSPPSGALSTPIYGGSGLLLALSLAPLPRFWTLVGEQGSVVGCAHRLGHLIHCIYRTGVRHRIAPPGETSTVARQQAKATRLG</sequence>
<proteinExistence type="predicted"/>
<name>A0A9N7UMJ4_PLEPL</name>
<dbReference type="AlphaFoldDB" id="A0A9N7UMJ4"/>
<reference evidence="1" key="1">
    <citation type="submission" date="2020-03" db="EMBL/GenBank/DDBJ databases">
        <authorList>
            <person name="Weist P."/>
        </authorList>
    </citation>
    <scope>NUCLEOTIDE SEQUENCE</scope>
</reference>
<gene>
    <name evidence="1" type="ORF">PLEPLA_LOCUS21250</name>
</gene>
<accession>A0A9N7UMJ4</accession>
<organism evidence="1 2">
    <name type="scientific">Pleuronectes platessa</name>
    <name type="common">European plaice</name>
    <dbReference type="NCBI Taxonomy" id="8262"/>
    <lineage>
        <taxon>Eukaryota</taxon>
        <taxon>Metazoa</taxon>
        <taxon>Chordata</taxon>
        <taxon>Craniata</taxon>
        <taxon>Vertebrata</taxon>
        <taxon>Euteleostomi</taxon>
        <taxon>Actinopterygii</taxon>
        <taxon>Neopterygii</taxon>
        <taxon>Teleostei</taxon>
        <taxon>Neoteleostei</taxon>
        <taxon>Acanthomorphata</taxon>
        <taxon>Carangaria</taxon>
        <taxon>Pleuronectiformes</taxon>
        <taxon>Pleuronectoidei</taxon>
        <taxon>Pleuronectidae</taxon>
        <taxon>Pleuronectes</taxon>
    </lineage>
</organism>
<comment type="caution">
    <text evidence="1">The sequence shown here is derived from an EMBL/GenBank/DDBJ whole genome shotgun (WGS) entry which is preliminary data.</text>
</comment>
<protein>
    <submittedName>
        <fullName evidence="1">Uncharacterized protein</fullName>
    </submittedName>
</protein>
<evidence type="ECO:0000313" key="1">
    <source>
        <dbReference type="EMBL" id="CAB1433162.1"/>
    </source>
</evidence>
<keyword evidence="2" id="KW-1185">Reference proteome</keyword>